<dbReference type="Proteomes" id="UP000663877">
    <property type="component" value="Unassembled WGS sequence"/>
</dbReference>
<organism evidence="3 4">
    <name type="scientific">Adineta steineri</name>
    <dbReference type="NCBI Taxonomy" id="433720"/>
    <lineage>
        <taxon>Eukaryota</taxon>
        <taxon>Metazoa</taxon>
        <taxon>Spiralia</taxon>
        <taxon>Gnathifera</taxon>
        <taxon>Rotifera</taxon>
        <taxon>Eurotatoria</taxon>
        <taxon>Bdelloidea</taxon>
        <taxon>Adinetida</taxon>
        <taxon>Adinetidae</taxon>
        <taxon>Adineta</taxon>
    </lineage>
</organism>
<evidence type="ECO:0000256" key="1">
    <source>
        <dbReference type="SAM" id="Phobius"/>
    </source>
</evidence>
<keyword evidence="1" id="KW-0472">Membrane</keyword>
<dbReference type="Proteomes" id="UP000663832">
    <property type="component" value="Unassembled WGS sequence"/>
</dbReference>
<sequence length="74" mass="8590">MTSNVAKKHFLYTFEPLNCLLVHLNDIKMLDFTNLSRRQARCWVNFLYFILAAVTWILVILAGVCQAQRSSNNN</sequence>
<dbReference type="EMBL" id="CAJNOM010002310">
    <property type="protein sequence ID" value="CAF1630619.1"/>
    <property type="molecule type" value="Genomic_DNA"/>
</dbReference>
<feature type="transmembrane region" description="Helical" evidence="1">
    <location>
        <begin position="46"/>
        <end position="64"/>
    </location>
</feature>
<keyword evidence="4" id="KW-1185">Reference proteome</keyword>
<dbReference type="OrthoDB" id="10270531at2759"/>
<reference evidence="3" key="1">
    <citation type="submission" date="2021-02" db="EMBL/GenBank/DDBJ databases">
        <authorList>
            <person name="Nowell W R."/>
        </authorList>
    </citation>
    <scope>NUCLEOTIDE SEQUENCE</scope>
</reference>
<comment type="caution">
    <text evidence="3">The sequence shown here is derived from an EMBL/GenBank/DDBJ whole genome shotgun (WGS) entry which is preliminary data.</text>
</comment>
<dbReference type="AlphaFoldDB" id="A0A816CZN1"/>
<dbReference type="EMBL" id="CAJNOI010000055">
    <property type="protein sequence ID" value="CAF0957305.1"/>
    <property type="molecule type" value="Genomic_DNA"/>
</dbReference>
<evidence type="ECO:0000313" key="4">
    <source>
        <dbReference type="Proteomes" id="UP000663832"/>
    </source>
</evidence>
<name>A0A816CZN1_9BILA</name>
<evidence type="ECO:0000313" key="3">
    <source>
        <dbReference type="EMBL" id="CAF1630619.1"/>
    </source>
</evidence>
<evidence type="ECO:0000313" key="2">
    <source>
        <dbReference type="EMBL" id="CAF0957305.1"/>
    </source>
</evidence>
<accession>A0A816CZN1</accession>
<protein>
    <submittedName>
        <fullName evidence="3">Uncharacterized protein</fullName>
    </submittedName>
</protein>
<keyword evidence="1" id="KW-0812">Transmembrane</keyword>
<gene>
    <name evidence="2" type="ORF">BJG266_LOCUS13550</name>
    <name evidence="3" type="ORF">QVE165_LOCUS57318</name>
</gene>
<proteinExistence type="predicted"/>
<keyword evidence="1" id="KW-1133">Transmembrane helix</keyword>